<keyword evidence="1" id="KW-1133">Transmembrane helix</keyword>
<keyword evidence="1" id="KW-0812">Transmembrane</keyword>
<protein>
    <recommendedName>
        <fullName evidence="4">DUF2335 domain-containing protein</fullName>
    </recommendedName>
</protein>
<name>R7ZQC6_9BACT</name>
<evidence type="ECO:0008006" key="4">
    <source>
        <dbReference type="Google" id="ProtNLM"/>
    </source>
</evidence>
<comment type="caution">
    <text evidence="2">The sequence shown here is derived from an EMBL/GenBank/DDBJ whole genome shotgun (WGS) entry which is preliminary data.</text>
</comment>
<dbReference type="Proteomes" id="UP000013909">
    <property type="component" value="Unassembled WGS sequence"/>
</dbReference>
<dbReference type="AlphaFoldDB" id="R7ZQC6"/>
<organism evidence="2 3">
    <name type="scientific">Lunatimonas lonarensis</name>
    <dbReference type="NCBI Taxonomy" id="1232681"/>
    <lineage>
        <taxon>Bacteria</taxon>
        <taxon>Pseudomonadati</taxon>
        <taxon>Bacteroidota</taxon>
        <taxon>Cytophagia</taxon>
        <taxon>Cytophagales</taxon>
        <taxon>Cyclobacteriaceae</taxon>
    </lineage>
</organism>
<keyword evidence="1" id="KW-0472">Membrane</keyword>
<evidence type="ECO:0000313" key="3">
    <source>
        <dbReference type="Proteomes" id="UP000013909"/>
    </source>
</evidence>
<dbReference type="Pfam" id="PF10097">
    <property type="entry name" value="DUF2335"/>
    <property type="match status" value="1"/>
</dbReference>
<dbReference type="RefSeq" id="WP_010855592.1">
    <property type="nucleotide sequence ID" value="NZ_AQHR01000088.1"/>
</dbReference>
<accession>R7ZQC6</accession>
<gene>
    <name evidence="2" type="ORF">ADIS_3459</name>
</gene>
<evidence type="ECO:0000313" key="2">
    <source>
        <dbReference type="EMBL" id="EON76331.1"/>
    </source>
</evidence>
<sequence length="139" mass="15763">MTQKRNDEVIIKQLQSQFPKIGGNEARKIVQIVSRQISIKRGPYPSPEDYDYYHEIDPDLTSQMKKMVLKEQEHQHELDKIYLQKDFSLKRTGQVLAFLLCIIALVGGFWTVLQGFEVGGTIIAALGLGGIVAQFLKKS</sequence>
<keyword evidence="3" id="KW-1185">Reference proteome</keyword>
<feature type="transmembrane region" description="Helical" evidence="1">
    <location>
        <begin position="95"/>
        <end position="112"/>
    </location>
</feature>
<reference evidence="2 3" key="1">
    <citation type="submission" date="2013-02" db="EMBL/GenBank/DDBJ databases">
        <title>A novel strain isolated from Lonar lake, Maharashtra, India.</title>
        <authorList>
            <person name="Singh A."/>
        </authorList>
    </citation>
    <scope>NUCLEOTIDE SEQUENCE [LARGE SCALE GENOMIC DNA]</scope>
    <source>
        <strain evidence="2 3">AK24</strain>
    </source>
</reference>
<dbReference type="InterPro" id="IPR019284">
    <property type="entry name" value="RP532"/>
</dbReference>
<dbReference type="OrthoDB" id="1374664at2"/>
<feature type="transmembrane region" description="Helical" evidence="1">
    <location>
        <begin position="118"/>
        <end position="136"/>
    </location>
</feature>
<dbReference type="EMBL" id="AQHR01000088">
    <property type="protein sequence ID" value="EON76331.1"/>
    <property type="molecule type" value="Genomic_DNA"/>
</dbReference>
<proteinExistence type="predicted"/>
<evidence type="ECO:0000256" key="1">
    <source>
        <dbReference type="SAM" id="Phobius"/>
    </source>
</evidence>